<dbReference type="KEGG" id="mefw:F1737_09825"/>
<dbReference type="Proteomes" id="UP001301797">
    <property type="component" value="Chromosome"/>
</dbReference>
<keyword evidence="1" id="KW-1133">Transmembrane helix</keyword>
<keyword evidence="1" id="KW-0812">Transmembrane</keyword>
<gene>
    <name evidence="2" type="ORF">F1737_09825</name>
</gene>
<reference evidence="2 3" key="1">
    <citation type="submission" date="2019-09" db="EMBL/GenBank/DDBJ databases">
        <title>The complete genome of Methanoplanus sp. FWC-SCC4.</title>
        <authorList>
            <person name="Chen S.-C."/>
            <person name="Zhou Y.-Z."/>
            <person name="Lai M.-C."/>
        </authorList>
    </citation>
    <scope>NUCLEOTIDE SEQUENCE [LARGE SCALE GENOMIC DNA]</scope>
    <source>
        <strain evidence="2 3">FWC-SCC4</strain>
    </source>
</reference>
<feature type="transmembrane region" description="Helical" evidence="1">
    <location>
        <begin position="20"/>
        <end position="41"/>
    </location>
</feature>
<dbReference type="GeneID" id="85230467"/>
<keyword evidence="3" id="KW-1185">Reference proteome</keyword>
<sequence length="568" mass="64447">MSEKNILNGLKNYHKNRLLIILAVLITIFASVLIFSSGFLFTDDDNSTKYQKEVVPFDKKVDSVIMVKNVGIEPEKAGEYFEKVVDERVRYSGGYDDGLIGEKVCLLYQKAASGFENAGRNLNYYSIEINDLVNDEDTRVPEYLSGEYGIIITLNYQDSDGIFPDTLWWYESDATRIVREIYNSEIADSVGFVKIIYSKDDSDNYVVYLILTKEDAVRLRDNWGDDEKYLPCYLWSSVNIKSGNGIIPYENSGNELSSPVVFDPVNSLAGDYQADSYLSDFINEYSPEIVSMINRIDKSSLKDDTKALSSESIRLMRECLRQSEIVRPVPVSEKFTGVKSDYFNGLSLVLRSASSFWHASVFFDNEDLKSGNEYLKKGIGKIESAVSKTGDMTLDSENFKISTIKCINNAMPLNTQFHYQDAGRNNDISIRITNWQIKKGLLLKDSSGKKELVKPALGKTYLLATVDIIHMGYRGEGNEKILTPKNDDITLVYNGKEYKDCTPSDYMENAGAPYVSKWLDRRERFEGVIVYEIPASAKFASKKAFLRIDLGNYGNKIWCLLKDDENQF</sequence>
<protein>
    <submittedName>
        <fullName evidence="2">Uncharacterized protein</fullName>
    </submittedName>
</protein>
<dbReference type="AlphaFoldDB" id="A0AA97FDP5"/>
<dbReference type="EMBL" id="CP043875">
    <property type="protein sequence ID" value="WOF16962.1"/>
    <property type="molecule type" value="Genomic_DNA"/>
</dbReference>
<organism evidence="2 3">
    <name type="scientific">Methanochimaera problematica</name>
    <dbReference type="NCBI Taxonomy" id="2609417"/>
    <lineage>
        <taxon>Archaea</taxon>
        <taxon>Methanobacteriati</taxon>
        <taxon>Methanobacteriota</taxon>
        <taxon>Stenosarchaea group</taxon>
        <taxon>Methanomicrobia</taxon>
        <taxon>Methanomicrobiales</taxon>
        <taxon>Methanomicrobiaceae</taxon>
        <taxon>Methanochimaera</taxon>
    </lineage>
</organism>
<name>A0AA97FDP5_9EURY</name>
<keyword evidence="1" id="KW-0472">Membrane</keyword>
<accession>A0AA97FDP5</accession>
<proteinExistence type="predicted"/>
<evidence type="ECO:0000256" key="1">
    <source>
        <dbReference type="SAM" id="Phobius"/>
    </source>
</evidence>
<evidence type="ECO:0000313" key="3">
    <source>
        <dbReference type="Proteomes" id="UP001301797"/>
    </source>
</evidence>
<evidence type="ECO:0000313" key="2">
    <source>
        <dbReference type="EMBL" id="WOF16962.1"/>
    </source>
</evidence>
<dbReference type="RefSeq" id="WP_317136407.1">
    <property type="nucleotide sequence ID" value="NZ_CP043875.1"/>
</dbReference>